<dbReference type="Gene3D" id="1.20.1390.10">
    <property type="entry name" value="PWI domain"/>
    <property type="match status" value="1"/>
</dbReference>
<feature type="region of interest" description="Disordered" evidence="2">
    <location>
        <begin position="158"/>
        <end position="519"/>
    </location>
</feature>
<feature type="compositionally biased region" description="Basic and acidic residues" evidence="2">
    <location>
        <begin position="531"/>
        <end position="589"/>
    </location>
</feature>
<keyword evidence="5" id="KW-1185">Reference proteome</keyword>
<accession>A0A7I3ZZR8</accession>
<dbReference type="EnsemblPlants" id="Pp3c10_18390V3.7">
    <property type="protein sequence ID" value="Pp3c10_18390V3.7"/>
    <property type="gene ID" value="Pp3c10_18390"/>
</dbReference>
<protein>
    <recommendedName>
        <fullName evidence="3">PWI domain-containing protein</fullName>
    </recommendedName>
</protein>
<dbReference type="InterPro" id="IPR002483">
    <property type="entry name" value="PWI_dom"/>
</dbReference>
<feature type="compositionally biased region" description="Basic and acidic residues" evidence="2">
    <location>
        <begin position="508"/>
        <end position="519"/>
    </location>
</feature>
<dbReference type="Gramene" id="Pp3c10_18390V3.10">
    <property type="protein sequence ID" value="Pp3c10_18390V3.10"/>
    <property type="gene ID" value="Pp3c10_18390"/>
</dbReference>
<feature type="compositionally biased region" description="Basic and acidic residues" evidence="2">
    <location>
        <begin position="315"/>
        <end position="338"/>
    </location>
</feature>
<evidence type="ECO:0000259" key="3">
    <source>
        <dbReference type="PROSITE" id="PS51025"/>
    </source>
</evidence>
<dbReference type="Gramene" id="Pp3c10_18390V3.7">
    <property type="protein sequence ID" value="Pp3c10_18390V3.7"/>
    <property type="gene ID" value="Pp3c10_18390"/>
</dbReference>
<feature type="compositionally biased region" description="Basic and acidic residues" evidence="2">
    <location>
        <begin position="623"/>
        <end position="662"/>
    </location>
</feature>
<feature type="compositionally biased region" description="Basic and acidic residues" evidence="2">
    <location>
        <begin position="379"/>
        <end position="500"/>
    </location>
</feature>
<dbReference type="PANTHER" id="PTHR23148">
    <property type="entry name" value="SERINE/ARGININE REGULATED NUCLEAR MATRIX PROTEIN"/>
    <property type="match status" value="1"/>
</dbReference>
<dbReference type="EnsemblPlants" id="Pp3c10_18390V3.12">
    <property type="protein sequence ID" value="Pp3c10_18390V3.12"/>
    <property type="gene ID" value="Pp3c10_18390"/>
</dbReference>
<dbReference type="Gramene" id="Pp3c10_18390V3.11">
    <property type="protein sequence ID" value="Pp3c10_18390V3.11"/>
    <property type="gene ID" value="Pp3c10_18390"/>
</dbReference>
<dbReference type="Pfam" id="PF01480">
    <property type="entry name" value="PWI"/>
    <property type="match status" value="1"/>
</dbReference>
<dbReference type="EnsemblPlants" id="Pp3c10_18390V3.10">
    <property type="protein sequence ID" value="Pp3c10_18390V3.10"/>
    <property type="gene ID" value="Pp3c10_18390"/>
</dbReference>
<dbReference type="EnsemblPlants" id="Pp3c10_18390V3.11">
    <property type="protein sequence ID" value="Pp3c10_18390V3.11"/>
    <property type="gene ID" value="Pp3c10_18390"/>
</dbReference>
<dbReference type="GO" id="GO:0005681">
    <property type="term" value="C:spliceosomal complex"/>
    <property type="evidence" value="ECO:0000318"/>
    <property type="project" value="GO_Central"/>
</dbReference>
<dbReference type="Gramene" id="Pp3c10_18390V3.12">
    <property type="protein sequence ID" value="Pp3c10_18390V3.12"/>
    <property type="gene ID" value="Pp3c10_18390"/>
</dbReference>
<keyword evidence="1" id="KW-0507">mRNA processing</keyword>
<evidence type="ECO:0000256" key="1">
    <source>
        <dbReference type="ARBA" id="ARBA00022664"/>
    </source>
</evidence>
<proteinExistence type="predicted"/>
<feature type="compositionally biased region" description="Basic and acidic residues" evidence="2">
    <location>
        <begin position="688"/>
        <end position="741"/>
    </location>
</feature>
<feature type="compositionally biased region" description="Basic residues" evidence="2">
    <location>
        <begin position="250"/>
        <end position="265"/>
    </location>
</feature>
<dbReference type="Gramene" id="Pp3c10_18390V3.9">
    <property type="protein sequence ID" value="Pp3c10_18390V3.9"/>
    <property type="gene ID" value="Pp3c10_18390"/>
</dbReference>
<feature type="compositionally biased region" description="Basic and acidic residues" evidence="2">
    <location>
        <begin position="179"/>
        <end position="193"/>
    </location>
</feature>
<dbReference type="InterPro" id="IPR052225">
    <property type="entry name" value="Ser/Arg_repetitive_matrix"/>
</dbReference>
<dbReference type="SMART" id="SM00311">
    <property type="entry name" value="PWI"/>
    <property type="match status" value="1"/>
</dbReference>
<dbReference type="GO" id="GO:0006397">
    <property type="term" value="P:mRNA processing"/>
    <property type="evidence" value="ECO:0007669"/>
    <property type="project" value="UniProtKB-KW"/>
</dbReference>
<dbReference type="PANTHER" id="PTHR23148:SF0">
    <property type="entry name" value="SERINE_ARGININE REPETITIVE MATRIX PROTEIN 1"/>
    <property type="match status" value="1"/>
</dbReference>
<dbReference type="AlphaFoldDB" id="A0A7I3ZZR8"/>
<feature type="compositionally biased region" description="Basic residues" evidence="2">
    <location>
        <begin position="273"/>
        <end position="288"/>
    </location>
</feature>
<dbReference type="InParanoid" id="A0A7I3ZZR8"/>
<dbReference type="EnsemblPlants" id="Pp3c10_18390V3.8">
    <property type="protein sequence ID" value="Pp3c10_18390V3.8"/>
    <property type="gene ID" value="Pp3c10_18390"/>
</dbReference>
<dbReference type="PROSITE" id="PS51025">
    <property type="entry name" value="PWI"/>
    <property type="match status" value="1"/>
</dbReference>
<dbReference type="Proteomes" id="UP000006727">
    <property type="component" value="Chromosome 10"/>
</dbReference>
<evidence type="ECO:0000313" key="5">
    <source>
        <dbReference type="Proteomes" id="UP000006727"/>
    </source>
</evidence>
<dbReference type="EnsemblPlants" id="Pp3c10_18390V3.6">
    <property type="protein sequence ID" value="Pp3c10_18390V3.6"/>
    <property type="gene ID" value="Pp3c10_18390"/>
</dbReference>
<dbReference type="InterPro" id="IPR036483">
    <property type="entry name" value="PWI_dom_sf"/>
</dbReference>
<reference evidence="4" key="3">
    <citation type="submission" date="2020-12" db="UniProtKB">
        <authorList>
            <consortium name="EnsemblPlants"/>
        </authorList>
    </citation>
    <scope>IDENTIFICATION</scope>
</reference>
<name>A0A7I3ZZR8_PHYPA</name>
<reference evidence="4 5" key="2">
    <citation type="journal article" date="2018" name="Plant J.">
        <title>The Physcomitrella patens chromosome-scale assembly reveals moss genome structure and evolution.</title>
        <authorList>
            <person name="Lang D."/>
            <person name="Ullrich K.K."/>
            <person name="Murat F."/>
            <person name="Fuchs J."/>
            <person name="Jenkins J."/>
            <person name="Haas F.B."/>
            <person name="Piednoel M."/>
            <person name="Gundlach H."/>
            <person name="Van Bel M."/>
            <person name="Meyberg R."/>
            <person name="Vives C."/>
            <person name="Morata J."/>
            <person name="Symeonidi A."/>
            <person name="Hiss M."/>
            <person name="Muchero W."/>
            <person name="Kamisugi Y."/>
            <person name="Saleh O."/>
            <person name="Blanc G."/>
            <person name="Decker E.L."/>
            <person name="van Gessel N."/>
            <person name="Grimwood J."/>
            <person name="Hayes R.D."/>
            <person name="Graham S.W."/>
            <person name="Gunter L.E."/>
            <person name="McDaniel S.F."/>
            <person name="Hoernstein S.N.W."/>
            <person name="Larsson A."/>
            <person name="Li F.W."/>
            <person name="Perroud P.F."/>
            <person name="Phillips J."/>
            <person name="Ranjan P."/>
            <person name="Rokshar D.S."/>
            <person name="Rothfels C.J."/>
            <person name="Schneider L."/>
            <person name="Shu S."/>
            <person name="Stevenson D.W."/>
            <person name="Thummler F."/>
            <person name="Tillich M."/>
            <person name="Villarreal Aguilar J.C."/>
            <person name="Widiez T."/>
            <person name="Wong G.K."/>
            <person name="Wymore A."/>
            <person name="Zhang Y."/>
            <person name="Zimmer A.D."/>
            <person name="Quatrano R.S."/>
            <person name="Mayer K.F.X."/>
            <person name="Goodstein D."/>
            <person name="Casacuberta J.M."/>
            <person name="Vandepoele K."/>
            <person name="Reski R."/>
            <person name="Cuming A.C."/>
            <person name="Tuskan G.A."/>
            <person name="Maumus F."/>
            <person name="Salse J."/>
            <person name="Schmutz J."/>
            <person name="Rensing S.A."/>
        </authorList>
    </citation>
    <scope>NUCLEOTIDE SEQUENCE [LARGE SCALE GENOMIC DNA]</scope>
    <source>
        <strain evidence="4 5">cv. Gransden 2004</strain>
    </source>
</reference>
<dbReference type="GO" id="GO:0048024">
    <property type="term" value="P:regulation of mRNA splicing, via spliceosome"/>
    <property type="evidence" value="ECO:0000318"/>
    <property type="project" value="GO_Central"/>
</dbReference>
<feature type="compositionally biased region" description="Low complexity" evidence="2">
    <location>
        <begin position="226"/>
        <end position="236"/>
    </location>
</feature>
<dbReference type="EMBL" id="ABEU02000010">
    <property type="status" value="NOT_ANNOTATED_CDS"/>
    <property type="molecule type" value="Genomic_DNA"/>
</dbReference>
<evidence type="ECO:0000313" key="4">
    <source>
        <dbReference type="EnsemblPlants" id="Pp3c10_18390V3.9"/>
    </source>
</evidence>
<feature type="region of interest" description="Disordered" evidence="2">
    <location>
        <begin position="531"/>
        <end position="748"/>
    </location>
</feature>
<sequence>MSGGFFRGTSADQDTRFSNKMKKLLKSQKFAPELDVMIDTSKVQMDVIKPWVAIRVTELLGFEDEVLINFINGMLEEKNVDGKHVQIQLTGFMEKNTGKFMKELWSLLISAQSNVSGIPQQFLDQKAEETRLKKVESERIAAELQRKRDLDKLVEEERQREKDAAAEAAKIAGGAKGLADNDRDSKHSDDRRTSRGNGILRKSVSKSRSPPGRSYSRRQRSRHSLDSSLSRSPVRSPLRRRADSRSVSRSPRRRRRSISRNRPSRVSRVVHSPVRRSYSRSPIRRRKSPPTYRSPVRRRYASRSPPPRRSPYRRSRADIRKEYWSPERVDRPRVREGRSSVSPVFRGSELSPKPSVTNRRPTGFGVKASPVDGDDEELGTDRDARGSMGDKRAFRDEEEKKTRASDREARKVSEERRLYSDVKERKVGSDRVFRNKKEKWSHDGLNDENEESRRGGRDVVEERSQKNELENRRTELDRSARETREKWAHNDSQEWQREVTRGMGGVSGEKRPHSVIERNTDVDRVGRYNLVEDRFDNDMGRRLEDRIGGSGKRDMDMRREDRNYSDWRDRSTGRERSPFSEKQQASKDTRRARKTVELSQSPGKERREDHGRRSIALDNNDSDSLKEKFLKKSRIQEAKDGGATREDDQDDLSPRETEEKRKEEKRRRKEEKRLRRDERHKRKREKQRRKDEKRAMKTEADNGEEKRRSPEGKEHSDEEHSEYDQKQLEDKLRHEALESLRAKKAISH</sequence>
<dbReference type="SUPFAM" id="SSF101233">
    <property type="entry name" value="PWI domain"/>
    <property type="match status" value="1"/>
</dbReference>
<evidence type="ECO:0000256" key="2">
    <source>
        <dbReference type="SAM" id="MobiDB-lite"/>
    </source>
</evidence>
<dbReference type="GO" id="GO:0003723">
    <property type="term" value="F:RNA binding"/>
    <property type="evidence" value="ECO:0000318"/>
    <property type="project" value="GO_Central"/>
</dbReference>
<reference evidence="4 5" key="1">
    <citation type="journal article" date="2008" name="Science">
        <title>The Physcomitrella genome reveals evolutionary insights into the conquest of land by plants.</title>
        <authorList>
            <person name="Rensing S."/>
            <person name="Lang D."/>
            <person name="Zimmer A."/>
            <person name="Terry A."/>
            <person name="Salamov A."/>
            <person name="Shapiro H."/>
            <person name="Nishiyama T."/>
            <person name="Perroud P.-F."/>
            <person name="Lindquist E."/>
            <person name="Kamisugi Y."/>
            <person name="Tanahashi T."/>
            <person name="Sakakibara K."/>
            <person name="Fujita T."/>
            <person name="Oishi K."/>
            <person name="Shin-I T."/>
            <person name="Kuroki Y."/>
            <person name="Toyoda A."/>
            <person name="Suzuki Y."/>
            <person name="Hashimoto A."/>
            <person name="Yamaguchi K."/>
            <person name="Sugano A."/>
            <person name="Kohara Y."/>
            <person name="Fujiyama A."/>
            <person name="Anterola A."/>
            <person name="Aoki S."/>
            <person name="Ashton N."/>
            <person name="Barbazuk W.B."/>
            <person name="Barker E."/>
            <person name="Bennetzen J."/>
            <person name="Bezanilla M."/>
            <person name="Blankenship R."/>
            <person name="Cho S.H."/>
            <person name="Dutcher S."/>
            <person name="Estelle M."/>
            <person name="Fawcett J.A."/>
            <person name="Gundlach H."/>
            <person name="Hanada K."/>
            <person name="Heyl A."/>
            <person name="Hicks K.A."/>
            <person name="Hugh J."/>
            <person name="Lohr M."/>
            <person name="Mayer K."/>
            <person name="Melkozernov A."/>
            <person name="Murata T."/>
            <person name="Nelson D."/>
            <person name="Pils B."/>
            <person name="Prigge M."/>
            <person name="Reiss B."/>
            <person name="Renner T."/>
            <person name="Rombauts S."/>
            <person name="Rushton P."/>
            <person name="Sanderfoot A."/>
            <person name="Schween G."/>
            <person name="Shiu S.-H."/>
            <person name="Stueber K."/>
            <person name="Theodoulou F.L."/>
            <person name="Tu H."/>
            <person name="Van de Peer Y."/>
            <person name="Verrier P.J."/>
            <person name="Waters E."/>
            <person name="Wood A."/>
            <person name="Yang L."/>
            <person name="Cove D."/>
            <person name="Cuming A."/>
            <person name="Hasebe M."/>
            <person name="Lucas S."/>
            <person name="Mishler D.B."/>
            <person name="Reski R."/>
            <person name="Grigoriev I."/>
            <person name="Quatrano R.S."/>
            <person name="Boore J.L."/>
        </authorList>
    </citation>
    <scope>NUCLEOTIDE SEQUENCE [LARGE SCALE GENOMIC DNA]</scope>
    <source>
        <strain evidence="4 5">cv. Gransden 2004</strain>
    </source>
</reference>
<dbReference type="EnsemblPlants" id="Pp3c10_18390V3.9">
    <property type="protein sequence ID" value="Pp3c10_18390V3.9"/>
    <property type="gene ID" value="Pp3c10_18390"/>
</dbReference>
<dbReference type="Gramene" id="Pp3c10_18390V3.8">
    <property type="protein sequence ID" value="Pp3c10_18390V3.8"/>
    <property type="gene ID" value="Pp3c10_18390"/>
</dbReference>
<dbReference type="Gramene" id="Pp3c10_18390V3.6">
    <property type="protein sequence ID" value="Pp3c10_18390V3.6"/>
    <property type="gene ID" value="Pp3c10_18390"/>
</dbReference>
<feature type="compositionally biased region" description="Basic and acidic residues" evidence="2">
    <location>
        <begin position="603"/>
        <end position="612"/>
    </location>
</feature>
<organism evidence="4 5">
    <name type="scientific">Physcomitrium patens</name>
    <name type="common">Spreading-leaved earth moss</name>
    <name type="synonym">Physcomitrella patens</name>
    <dbReference type="NCBI Taxonomy" id="3218"/>
    <lineage>
        <taxon>Eukaryota</taxon>
        <taxon>Viridiplantae</taxon>
        <taxon>Streptophyta</taxon>
        <taxon>Embryophyta</taxon>
        <taxon>Bryophyta</taxon>
        <taxon>Bryophytina</taxon>
        <taxon>Bryopsida</taxon>
        <taxon>Funariidae</taxon>
        <taxon>Funariales</taxon>
        <taxon>Funariaceae</taxon>
        <taxon>Physcomitrium</taxon>
    </lineage>
</organism>
<feature type="domain" description="PWI" evidence="3">
    <location>
        <begin position="27"/>
        <end position="125"/>
    </location>
</feature>
<feature type="compositionally biased region" description="Basic residues" evidence="2">
    <location>
        <begin position="678"/>
        <end position="687"/>
    </location>
</feature>